<accession>A0A4P7NEH1</accession>
<evidence type="ECO:0000313" key="1">
    <source>
        <dbReference type="EMBL" id="QBZ60249.1"/>
    </source>
</evidence>
<dbReference type="Proteomes" id="UP000294847">
    <property type="component" value="Chromosome 4"/>
</dbReference>
<gene>
    <name evidence="1" type="ORF">PoMZ_07188</name>
</gene>
<name>A0A4P7NEH1_PYROR</name>
<sequence>MPGVGGDACRGVVVAGAEPGGRYGMVVHLGSGTVVFEAEAGCGTCGTRGEWEMRGIVWGSSVVGTEAGKSG</sequence>
<dbReference type="AlphaFoldDB" id="A0A4P7NEH1"/>
<evidence type="ECO:0000313" key="2">
    <source>
        <dbReference type="Proteomes" id="UP000294847"/>
    </source>
</evidence>
<organism evidence="1 2">
    <name type="scientific">Pyricularia oryzae</name>
    <name type="common">Rice blast fungus</name>
    <name type="synonym">Magnaporthe oryzae</name>
    <dbReference type="NCBI Taxonomy" id="318829"/>
    <lineage>
        <taxon>Eukaryota</taxon>
        <taxon>Fungi</taxon>
        <taxon>Dikarya</taxon>
        <taxon>Ascomycota</taxon>
        <taxon>Pezizomycotina</taxon>
        <taxon>Sordariomycetes</taxon>
        <taxon>Sordariomycetidae</taxon>
        <taxon>Magnaporthales</taxon>
        <taxon>Pyriculariaceae</taxon>
        <taxon>Pyricularia</taxon>
    </lineage>
</organism>
<protein>
    <submittedName>
        <fullName evidence="1">Uncharacterized protein</fullName>
    </submittedName>
</protein>
<reference evidence="1 2" key="1">
    <citation type="journal article" date="2019" name="Mol. Biol. Evol.">
        <title>Blast fungal genomes show frequent chromosomal changes, gene gains and losses, and effector gene turnover.</title>
        <authorList>
            <person name="Gomez Luciano L.B."/>
            <person name="Jason Tsai I."/>
            <person name="Chuma I."/>
            <person name="Tosa Y."/>
            <person name="Chen Y.H."/>
            <person name="Li J.Y."/>
            <person name="Li M.Y."/>
            <person name="Jade Lu M.Y."/>
            <person name="Nakayashiki H."/>
            <person name="Li W.H."/>
        </authorList>
    </citation>
    <scope>NUCLEOTIDE SEQUENCE [LARGE SCALE GENOMIC DNA]</scope>
    <source>
        <strain evidence="1">MZ5-1-6</strain>
    </source>
</reference>
<proteinExistence type="predicted"/>
<dbReference type="EMBL" id="CP034207">
    <property type="protein sequence ID" value="QBZ60249.1"/>
    <property type="molecule type" value="Genomic_DNA"/>
</dbReference>